<keyword evidence="2 6" id="KW-0645">Protease</keyword>
<gene>
    <name evidence="6" type="ORF">SAMN02746066_00686</name>
</gene>
<dbReference type="InterPro" id="IPR001478">
    <property type="entry name" value="PDZ"/>
</dbReference>
<proteinExistence type="inferred from homology"/>
<sequence length="438" mass="48449">MPKDKRISPIVEQKEFNFIQEHIIPKKTWKNVMGSVVKTILLAILFGLVSSIVICVTYPYVKNVLKDDEEGRLSSLTKHLNPIRIASIIPEFKGEQATSTIVMENVVDITLEDYKNLYKEIDKVADESNRFVVAVTSIVNSVDWLQNPSERSDITSGIIIHESADMKTLSILVRYSKIKEVNRISVTFDADNVVEAKLASYDSKLDLAIIKVETSELSQKVKHTIKVATFGESISSSVGDPIIAVGNPNGYPYSREYGIITGKTTSAFITDNRIDLFNTDITDNSNGDGVIVNLRGEVIGIITHKFKNDLNGNINTVLSITRIKSIIDDLVSGRDRTYLGITGTDLTDESARSLDVNNGVYVNEVETESPALGAGLQTGDVILKIDDSTIISMAQLNTIISSYQPGDEITIVVKRTTNTTGEEDKEMTFRVQLHKKKN</sequence>
<keyword evidence="7" id="KW-1185">Reference proteome</keyword>
<protein>
    <submittedName>
        <fullName evidence="6">Serine protease, S1-C subfamily, contains C-terminal PDZ domain</fullName>
    </submittedName>
</protein>
<dbReference type="Proteomes" id="UP000184038">
    <property type="component" value="Unassembled WGS sequence"/>
</dbReference>
<dbReference type="InterPro" id="IPR036034">
    <property type="entry name" value="PDZ_sf"/>
</dbReference>
<evidence type="ECO:0000313" key="6">
    <source>
        <dbReference type="EMBL" id="SHM08402.1"/>
    </source>
</evidence>
<dbReference type="GO" id="GO:0006508">
    <property type="term" value="P:proteolysis"/>
    <property type="evidence" value="ECO:0007669"/>
    <property type="project" value="UniProtKB-KW"/>
</dbReference>
<comment type="similarity">
    <text evidence="1">Belongs to the peptidase S1C family.</text>
</comment>
<evidence type="ECO:0000256" key="2">
    <source>
        <dbReference type="ARBA" id="ARBA00022670"/>
    </source>
</evidence>
<dbReference type="EMBL" id="FRCP01000006">
    <property type="protein sequence ID" value="SHM08402.1"/>
    <property type="molecule type" value="Genomic_DNA"/>
</dbReference>
<dbReference type="Pfam" id="PF13365">
    <property type="entry name" value="Trypsin_2"/>
    <property type="match status" value="1"/>
</dbReference>
<keyword evidence="3" id="KW-0378">Hydrolase</keyword>
<dbReference type="SUPFAM" id="SSF50494">
    <property type="entry name" value="Trypsin-like serine proteases"/>
    <property type="match status" value="1"/>
</dbReference>
<dbReference type="InterPro" id="IPR009003">
    <property type="entry name" value="Peptidase_S1_PA"/>
</dbReference>
<feature type="transmembrane region" description="Helical" evidence="4">
    <location>
        <begin position="40"/>
        <end position="61"/>
    </location>
</feature>
<dbReference type="InterPro" id="IPR001940">
    <property type="entry name" value="Peptidase_S1C"/>
</dbReference>
<keyword evidence="4" id="KW-0812">Transmembrane</keyword>
<dbReference type="RefSeq" id="WP_073282862.1">
    <property type="nucleotide sequence ID" value="NZ_FRCP01000006.1"/>
</dbReference>
<keyword evidence="4" id="KW-1133">Transmembrane helix</keyword>
<dbReference type="Pfam" id="PF13180">
    <property type="entry name" value="PDZ_2"/>
    <property type="match status" value="1"/>
</dbReference>
<dbReference type="Gene3D" id="2.30.42.10">
    <property type="match status" value="1"/>
</dbReference>
<name>A0A1M7FWA9_9FIRM</name>
<dbReference type="AlphaFoldDB" id="A0A1M7FWA9"/>
<dbReference type="OrthoDB" id="1765023at2"/>
<dbReference type="PANTHER" id="PTHR22939:SF129">
    <property type="entry name" value="SERINE PROTEASE HTRA2, MITOCHONDRIAL"/>
    <property type="match status" value="1"/>
</dbReference>
<feature type="domain" description="PDZ" evidence="5">
    <location>
        <begin position="332"/>
        <end position="417"/>
    </location>
</feature>
<evidence type="ECO:0000256" key="4">
    <source>
        <dbReference type="SAM" id="Phobius"/>
    </source>
</evidence>
<dbReference type="GO" id="GO:0004252">
    <property type="term" value="F:serine-type endopeptidase activity"/>
    <property type="evidence" value="ECO:0007669"/>
    <property type="project" value="InterPro"/>
</dbReference>
<dbReference type="PANTHER" id="PTHR22939">
    <property type="entry name" value="SERINE PROTEASE FAMILY S1C HTRA-RELATED"/>
    <property type="match status" value="1"/>
</dbReference>
<evidence type="ECO:0000256" key="3">
    <source>
        <dbReference type="ARBA" id="ARBA00022801"/>
    </source>
</evidence>
<dbReference type="Gene3D" id="2.40.10.120">
    <property type="match status" value="1"/>
</dbReference>
<dbReference type="SUPFAM" id="SSF50156">
    <property type="entry name" value="PDZ domain-like"/>
    <property type="match status" value="1"/>
</dbReference>
<dbReference type="CDD" id="cd06779">
    <property type="entry name" value="cpPDZ_Deg_HtrA-like"/>
    <property type="match status" value="1"/>
</dbReference>
<dbReference type="SMART" id="SM00228">
    <property type="entry name" value="PDZ"/>
    <property type="match status" value="1"/>
</dbReference>
<accession>A0A1M7FWA9</accession>
<evidence type="ECO:0000313" key="7">
    <source>
        <dbReference type="Proteomes" id="UP000184038"/>
    </source>
</evidence>
<evidence type="ECO:0000259" key="5">
    <source>
        <dbReference type="PROSITE" id="PS50106"/>
    </source>
</evidence>
<organism evidence="6 7">
    <name type="scientific">Anaerosporobacter mobilis DSM 15930</name>
    <dbReference type="NCBI Taxonomy" id="1120996"/>
    <lineage>
        <taxon>Bacteria</taxon>
        <taxon>Bacillati</taxon>
        <taxon>Bacillota</taxon>
        <taxon>Clostridia</taxon>
        <taxon>Lachnospirales</taxon>
        <taxon>Lachnospiraceae</taxon>
        <taxon>Anaerosporobacter</taxon>
    </lineage>
</organism>
<keyword evidence="4" id="KW-0472">Membrane</keyword>
<evidence type="ECO:0000256" key="1">
    <source>
        <dbReference type="ARBA" id="ARBA00010541"/>
    </source>
</evidence>
<reference evidence="6 7" key="1">
    <citation type="submission" date="2016-11" db="EMBL/GenBank/DDBJ databases">
        <authorList>
            <person name="Jaros S."/>
            <person name="Januszkiewicz K."/>
            <person name="Wedrychowicz H."/>
        </authorList>
    </citation>
    <scope>NUCLEOTIDE SEQUENCE [LARGE SCALE GENOMIC DNA]</scope>
    <source>
        <strain evidence="6 7">DSM 15930</strain>
    </source>
</reference>
<dbReference type="PRINTS" id="PR00834">
    <property type="entry name" value="PROTEASES2C"/>
</dbReference>
<dbReference type="STRING" id="1120996.SAMN02746066_00686"/>
<dbReference type="PROSITE" id="PS50106">
    <property type="entry name" value="PDZ"/>
    <property type="match status" value="1"/>
</dbReference>